<keyword evidence="4" id="KW-0812">Transmembrane</keyword>
<evidence type="ECO:0000256" key="1">
    <source>
        <dbReference type="ARBA" id="ARBA00022679"/>
    </source>
</evidence>
<protein>
    <submittedName>
        <fullName evidence="5">CDP-alcohol phosphatidyltransferase family protein</fullName>
    </submittedName>
</protein>
<dbReference type="InterPro" id="IPR000462">
    <property type="entry name" value="CDP-OH_P_trans"/>
</dbReference>
<dbReference type="OrthoDB" id="9782011at2"/>
<feature type="transmembrane region" description="Helical" evidence="4">
    <location>
        <begin position="124"/>
        <end position="143"/>
    </location>
</feature>
<feature type="transmembrane region" description="Helical" evidence="4">
    <location>
        <begin position="91"/>
        <end position="112"/>
    </location>
</feature>
<feature type="transmembrane region" description="Helical" evidence="4">
    <location>
        <begin position="267"/>
        <end position="290"/>
    </location>
</feature>
<evidence type="ECO:0000313" key="5">
    <source>
        <dbReference type="EMBL" id="TNY33740.1"/>
    </source>
</evidence>
<reference evidence="5 6" key="1">
    <citation type="submission" date="2019-06" db="EMBL/GenBank/DDBJ databases">
        <title>Genome of new Rhodobacteraceae sp. SM1903.</title>
        <authorList>
            <person name="Ren X."/>
        </authorList>
    </citation>
    <scope>NUCLEOTIDE SEQUENCE [LARGE SCALE GENOMIC DNA]</scope>
    <source>
        <strain evidence="5 6">SM1903</strain>
    </source>
</reference>
<evidence type="ECO:0000256" key="3">
    <source>
        <dbReference type="SAM" id="MobiDB-lite"/>
    </source>
</evidence>
<dbReference type="InterPro" id="IPR043130">
    <property type="entry name" value="CDP-OH_PTrfase_TM_dom"/>
</dbReference>
<sequence>MPDVTASPTPRSRCRVDKSFLTRQTLPARPHDTPRKFHEDDNTMTPMDTHRRKGDEVVALQGAAVSGAIGAWLGLLVPMVLVAVLLPGLGIVFTGLLAILWLAIGALAIVGLSEYHPYARFGAANVTTAARAAGTLLLGAVSIAFDRLPDEAPQAVAAAGLAIISLDGVDGFIARRTGLASRYGARFDMEVDAGLTLVLSFAAWQAGAAPLAILALVLPHYLFSMAKPFAPWLDRPLRPSLVRKAICVLQMALPVVLLALPVLRDQGVLLTCGILAAVVGSFLRDIVYLASRRSEAE</sequence>
<dbReference type="PROSITE" id="PS00379">
    <property type="entry name" value="CDP_ALCOHOL_P_TRANSF"/>
    <property type="match status" value="1"/>
</dbReference>
<feature type="transmembrane region" description="Helical" evidence="4">
    <location>
        <begin position="57"/>
        <end position="85"/>
    </location>
</feature>
<keyword evidence="4" id="KW-1133">Transmembrane helix</keyword>
<evidence type="ECO:0000256" key="4">
    <source>
        <dbReference type="SAM" id="Phobius"/>
    </source>
</evidence>
<dbReference type="InterPro" id="IPR048254">
    <property type="entry name" value="CDP_ALCOHOL_P_TRANSF_CS"/>
</dbReference>
<evidence type="ECO:0000313" key="6">
    <source>
        <dbReference type="Proteomes" id="UP000314011"/>
    </source>
</evidence>
<name>A0A5C5GGP9_9RHOB</name>
<dbReference type="Pfam" id="PF01066">
    <property type="entry name" value="CDP-OH_P_transf"/>
    <property type="match status" value="1"/>
</dbReference>
<organism evidence="5 6">
    <name type="scientific">Pelagovum pacificum</name>
    <dbReference type="NCBI Taxonomy" id="2588711"/>
    <lineage>
        <taxon>Bacteria</taxon>
        <taxon>Pseudomonadati</taxon>
        <taxon>Pseudomonadota</taxon>
        <taxon>Alphaproteobacteria</taxon>
        <taxon>Rhodobacterales</taxon>
        <taxon>Paracoccaceae</taxon>
        <taxon>Pelagovum</taxon>
    </lineage>
</organism>
<gene>
    <name evidence="5" type="ORF">FHY64_10880</name>
</gene>
<feature type="transmembrane region" description="Helical" evidence="4">
    <location>
        <begin position="195"/>
        <end position="221"/>
    </location>
</feature>
<dbReference type="GO" id="GO:0016020">
    <property type="term" value="C:membrane"/>
    <property type="evidence" value="ECO:0007669"/>
    <property type="project" value="InterPro"/>
</dbReference>
<comment type="caution">
    <text evidence="5">The sequence shown here is derived from an EMBL/GenBank/DDBJ whole genome shotgun (WGS) entry which is preliminary data.</text>
</comment>
<evidence type="ECO:0000256" key="2">
    <source>
        <dbReference type="RuleBase" id="RU003750"/>
    </source>
</evidence>
<comment type="similarity">
    <text evidence="2">Belongs to the CDP-alcohol phosphatidyltransferase class-I family.</text>
</comment>
<keyword evidence="6" id="KW-1185">Reference proteome</keyword>
<dbReference type="Gene3D" id="1.20.120.1760">
    <property type="match status" value="1"/>
</dbReference>
<dbReference type="Proteomes" id="UP000314011">
    <property type="component" value="Unassembled WGS sequence"/>
</dbReference>
<proteinExistence type="inferred from homology"/>
<feature type="compositionally biased region" description="Basic and acidic residues" evidence="3">
    <location>
        <begin position="29"/>
        <end position="41"/>
    </location>
</feature>
<dbReference type="GO" id="GO:0016780">
    <property type="term" value="F:phosphotransferase activity, for other substituted phosphate groups"/>
    <property type="evidence" value="ECO:0007669"/>
    <property type="project" value="InterPro"/>
</dbReference>
<dbReference type="RefSeq" id="WP_140194426.1">
    <property type="nucleotide sequence ID" value="NZ_CP065915.1"/>
</dbReference>
<accession>A0A5C5GGP9</accession>
<feature type="transmembrane region" description="Helical" evidence="4">
    <location>
        <begin position="155"/>
        <end position="174"/>
    </location>
</feature>
<keyword evidence="4" id="KW-0472">Membrane</keyword>
<dbReference type="GO" id="GO:0008654">
    <property type="term" value="P:phospholipid biosynthetic process"/>
    <property type="evidence" value="ECO:0007669"/>
    <property type="project" value="InterPro"/>
</dbReference>
<dbReference type="AlphaFoldDB" id="A0A5C5GGP9"/>
<keyword evidence="1 2" id="KW-0808">Transferase</keyword>
<dbReference type="EMBL" id="VFFF01000001">
    <property type="protein sequence ID" value="TNY33740.1"/>
    <property type="molecule type" value="Genomic_DNA"/>
</dbReference>
<feature type="region of interest" description="Disordered" evidence="3">
    <location>
        <begin position="25"/>
        <end position="49"/>
    </location>
</feature>